<dbReference type="Pfam" id="PF00672">
    <property type="entry name" value="HAMP"/>
    <property type="match status" value="1"/>
</dbReference>
<dbReference type="SMART" id="SM00388">
    <property type="entry name" value="HisKA"/>
    <property type="match status" value="1"/>
</dbReference>
<dbReference type="Gene3D" id="3.30.565.10">
    <property type="entry name" value="Histidine kinase-like ATPase, C-terminal domain"/>
    <property type="match status" value="1"/>
</dbReference>
<evidence type="ECO:0000256" key="12">
    <source>
        <dbReference type="SAM" id="Phobius"/>
    </source>
</evidence>
<comment type="catalytic activity">
    <reaction evidence="1">
        <text>ATP + protein L-histidine = ADP + protein N-phospho-L-histidine.</text>
        <dbReference type="EC" id="2.7.13.3"/>
    </reaction>
</comment>
<dbReference type="KEGG" id="nli:G3M70_06105"/>
<dbReference type="InterPro" id="IPR003661">
    <property type="entry name" value="HisK_dim/P_dom"/>
</dbReference>
<comment type="subcellular location">
    <subcellularLocation>
        <location evidence="2">Cell membrane</location>
        <topology evidence="2">Multi-pass membrane protein</topology>
    </subcellularLocation>
</comment>
<dbReference type="Gene3D" id="6.10.340.10">
    <property type="match status" value="1"/>
</dbReference>
<dbReference type="Gene3D" id="3.30.450.20">
    <property type="entry name" value="PAS domain"/>
    <property type="match status" value="1"/>
</dbReference>
<reference evidence="15 16" key="1">
    <citation type="submission" date="2020-02" db="EMBL/GenBank/DDBJ databases">
        <title>Genomic and physiological characterization of two novel Nitrospinaceae genera.</title>
        <authorList>
            <person name="Mueller A.J."/>
            <person name="Jung M.-Y."/>
            <person name="Strachan C.R."/>
            <person name="Herbold C.W."/>
            <person name="Kirkegaard R.H."/>
            <person name="Daims H."/>
        </authorList>
    </citation>
    <scope>NUCLEOTIDE SEQUENCE [LARGE SCALE GENOMIC DNA]</scope>
    <source>
        <strain evidence="15">EB</strain>
    </source>
</reference>
<feature type="transmembrane region" description="Helical" evidence="12">
    <location>
        <begin position="6"/>
        <end position="27"/>
    </location>
</feature>
<dbReference type="GO" id="GO:0005886">
    <property type="term" value="C:plasma membrane"/>
    <property type="evidence" value="ECO:0007669"/>
    <property type="project" value="UniProtKB-SubCell"/>
</dbReference>
<dbReference type="SMART" id="SM00387">
    <property type="entry name" value="HATPase_c"/>
    <property type="match status" value="1"/>
</dbReference>
<dbReference type="PROSITE" id="PS50109">
    <property type="entry name" value="HIS_KIN"/>
    <property type="match status" value="1"/>
</dbReference>
<feature type="transmembrane region" description="Helical" evidence="12">
    <location>
        <begin position="148"/>
        <end position="168"/>
    </location>
</feature>
<dbReference type="PROSITE" id="PS50885">
    <property type="entry name" value="HAMP"/>
    <property type="match status" value="1"/>
</dbReference>
<keyword evidence="5" id="KW-0597">Phosphoprotein</keyword>
<dbReference type="InterPro" id="IPR003660">
    <property type="entry name" value="HAMP_dom"/>
</dbReference>
<dbReference type="PANTHER" id="PTHR45436">
    <property type="entry name" value="SENSOR HISTIDINE KINASE YKOH"/>
    <property type="match status" value="1"/>
</dbReference>
<dbReference type="PRINTS" id="PR00344">
    <property type="entry name" value="BCTRLSENSOR"/>
</dbReference>
<keyword evidence="7 12" id="KW-0812">Transmembrane</keyword>
<dbReference type="Proteomes" id="UP000594688">
    <property type="component" value="Chromosome"/>
</dbReference>
<dbReference type="InterPro" id="IPR029151">
    <property type="entry name" value="Sensor-like_sf"/>
</dbReference>
<dbReference type="Pfam" id="PF00512">
    <property type="entry name" value="HisKA"/>
    <property type="match status" value="1"/>
</dbReference>
<evidence type="ECO:0000313" key="15">
    <source>
        <dbReference type="EMBL" id="QPJ61482.1"/>
    </source>
</evidence>
<dbReference type="PANTHER" id="PTHR45436:SF10">
    <property type="entry name" value="HISTIDINE KINASE"/>
    <property type="match status" value="1"/>
</dbReference>
<dbReference type="Gene3D" id="1.10.287.130">
    <property type="match status" value="1"/>
</dbReference>
<protein>
    <recommendedName>
        <fullName evidence="3">histidine kinase</fullName>
        <ecNumber evidence="3">2.7.13.3</ecNumber>
    </recommendedName>
</protein>
<dbReference type="InterPro" id="IPR005467">
    <property type="entry name" value="His_kinase_dom"/>
</dbReference>
<feature type="transmembrane region" description="Helical" evidence="12">
    <location>
        <begin position="188"/>
        <end position="207"/>
    </location>
</feature>
<gene>
    <name evidence="15" type="primary">creC</name>
    <name evidence="15" type="ORF">G3M70_06105</name>
</gene>
<feature type="domain" description="HAMP" evidence="14">
    <location>
        <begin position="205"/>
        <end position="256"/>
    </location>
</feature>
<keyword evidence="9 12" id="KW-1133">Transmembrane helix</keyword>
<evidence type="ECO:0000256" key="2">
    <source>
        <dbReference type="ARBA" id="ARBA00004651"/>
    </source>
</evidence>
<evidence type="ECO:0000256" key="11">
    <source>
        <dbReference type="ARBA" id="ARBA00023136"/>
    </source>
</evidence>
<evidence type="ECO:0000256" key="4">
    <source>
        <dbReference type="ARBA" id="ARBA00022475"/>
    </source>
</evidence>
<dbReference type="Pfam" id="PF02518">
    <property type="entry name" value="HATPase_c"/>
    <property type="match status" value="1"/>
</dbReference>
<dbReference type="InterPro" id="IPR003594">
    <property type="entry name" value="HATPase_dom"/>
</dbReference>
<evidence type="ECO:0000256" key="10">
    <source>
        <dbReference type="ARBA" id="ARBA00023012"/>
    </source>
</evidence>
<proteinExistence type="predicted"/>
<evidence type="ECO:0000256" key="8">
    <source>
        <dbReference type="ARBA" id="ARBA00022777"/>
    </source>
</evidence>
<dbReference type="InterPro" id="IPR050428">
    <property type="entry name" value="TCS_sensor_his_kinase"/>
</dbReference>
<dbReference type="InterPro" id="IPR036097">
    <property type="entry name" value="HisK_dim/P_sf"/>
</dbReference>
<name>A0A7T0BVC4_9BACT</name>
<feature type="domain" description="Histidine kinase" evidence="13">
    <location>
        <begin position="263"/>
        <end position="476"/>
    </location>
</feature>
<dbReference type="CDD" id="cd00082">
    <property type="entry name" value="HisKA"/>
    <property type="match status" value="1"/>
</dbReference>
<sequence length="476" mass="53563">MKYSSKIFVSIILVLGLGFWGYGYWLMKEIRSQYAQSMEDSLVDFSNVLASYLSAQSNNGKLYFKDFGEAFRNFRKLEFNAKIHGVFKDSSPIHAYVTDEKGIVVFDSRDPNNVGQDYSKWNDVYLTLRGEYGARSTRMDSKDPLSSVYFIAAPIVHSGKIIGVVSVIKPEQSLQKFISQGREKFFSIGLLVVLAASTVAVLFSYWLTRPIRSLLKYAREITGGGKARPPKTGSHEFDNLGQAFDEMRISLEGKKSVENFVQHLTHELKSPLTAIQGAAELLQDDMPADKRNLFVSNIETETKRARRLLDELLSVAELESRSSLKDIERFSVSQMLREITKSFSALIEKKGLQLDISIKGSNHFIKGERLLIHQTLSNLLINAIDFSPEKGTIFIEIDSDDRHIKISIRDQGPGIPEYARERIFEKFFSLERPGTGKKSSGLGLSFVEEALSLHSGTIRLIPTPSGTHFQITIPHS</sequence>
<evidence type="ECO:0000256" key="6">
    <source>
        <dbReference type="ARBA" id="ARBA00022679"/>
    </source>
</evidence>
<keyword evidence="11 12" id="KW-0472">Membrane</keyword>
<dbReference type="SUPFAM" id="SSF103190">
    <property type="entry name" value="Sensory domain-like"/>
    <property type="match status" value="1"/>
</dbReference>
<dbReference type="EC" id="2.7.13.3" evidence="3"/>
<keyword evidence="6 15" id="KW-0808">Transferase</keyword>
<dbReference type="SUPFAM" id="SSF55874">
    <property type="entry name" value="ATPase domain of HSP90 chaperone/DNA topoisomerase II/histidine kinase"/>
    <property type="match status" value="1"/>
</dbReference>
<evidence type="ECO:0000259" key="13">
    <source>
        <dbReference type="PROSITE" id="PS50109"/>
    </source>
</evidence>
<dbReference type="InterPro" id="IPR036890">
    <property type="entry name" value="HATPase_C_sf"/>
</dbReference>
<keyword evidence="8 15" id="KW-0418">Kinase</keyword>
<evidence type="ECO:0000256" key="3">
    <source>
        <dbReference type="ARBA" id="ARBA00012438"/>
    </source>
</evidence>
<organism evidence="15 16">
    <name type="scientific">Candidatus Nitronauta litoralis</name>
    <dbReference type="NCBI Taxonomy" id="2705533"/>
    <lineage>
        <taxon>Bacteria</taxon>
        <taxon>Pseudomonadati</taxon>
        <taxon>Nitrospinota/Tectimicrobiota group</taxon>
        <taxon>Nitrospinota</taxon>
        <taxon>Nitrospinia</taxon>
        <taxon>Nitrospinales</taxon>
        <taxon>Nitrospinaceae</taxon>
        <taxon>Candidatus Nitronauta</taxon>
    </lineage>
</organism>
<dbReference type="GO" id="GO:0000155">
    <property type="term" value="F:phosphorelay sensor kinase activity"/>
    <property type="evidence" value="ECO:0007669"/>
    <property type="project" value="InterPro"/>
</dbReference>
<evidence type="ECO:0000256" key="9">
    <source>
        <dbReference type="ARBA" id="ARBA00022989"/>
    </source>
</evidence>
<dbReference type="EMBL" id="CP048685">
    <property type="protein sequence ID" value="QPJ61482.1"/>
    <property type="molecule type" value="Genomic_DNA"/>
</dbReference>
<evidence type="ECO:0000256" key="7">
    <source>
        <dbReference type="ARBA" id="ARBA00022692"/>
    </source>
</evidence>
<evidence type="ECO:0000259" key="14">
    <source>
        <dbReference type="PROSITE" id="PS50885"/>
    </source>
</evidence>
<dbReference type="NCBIfam" id="NF008312">
    <property type="entry name" value="PRK11100.1"/>
    <property type="match status" value="1"/>
</dbReference>
<evidence type="ECO:0000256" key="1">
    <source>
        <dbReference type="ARBA" id="ARBA00000085"/>
    </source>
</evidence>
<evidence type="ECO:0000313" key="16">
    <source>
        <dbReference type="Proteomes" id="UP000594688"/>
    </source>
</evidence>
<keyword evidence="10" id="KW-0902">Two-component regulatory system</keyword>
<keyword evidence="4" id="KW-1003">Cell membrane</keyword>
<evidence type="ECO:0000256" key="5">
    <source>
        <dbReference type="ARBA" id="ARBA00022553"/>
    </source>
</evidence>
<dbReference type="InterPro" id="IPR004358">
    <property type="entry name" value="Sig_transdc_His_kin-like_C"/>
</dbReference>
<dbReference type="AlphaFoldDB" id="A0A7T0BVC4"/>
<dbReference type="CDD" id="cd06225">
    <property type="entry name" value="HAMP"/>
    <property type="match status" value="1"/>
</dbReference>
<accession>A0A7T0BVC4</accession>
<dbReference type="SUPFAM" id="SSF47384">
    <property type="entry name" value="Homodimeric domain of signal transducing histidine kinase"/>
    <property type="match status" value="1"/>
</dbReference>